<protein>
    <submittedName>
        <fullName evidence="9">Protein kinase C-binding protein NELL2</fullName>
    </submittedName>
</protein>
<dbReference type="GeneID" id="113523431"/>
<keyword evidence="2 6" id="KW-0732">Signal</keyword>
<dbReference type="PROSITE" id="PS50940">
    <property type="entry name" value="CHIT_BIND_II"/>
    <property type="match status" value="2"/>
</dbReference>
<feature type="domain" description="Chitin-binding type-2" evidence="7">
    <location>
        <begin position="78"/>
        <end position="140"/>
    </location>
</feature>
<dbReference type="RefSeq" id="XP_026765211.2">
    <property type="nucleotide sequence ID" value="XM_026909410.3"/>
</dbReference>
<dbReference type="Gene3D" id="2.170.140.10">
    <property type="entry name" value="Chitin binding domain"/>
    <property type="match status" value="3"/>
</dbReference>
<dbReference type="Proteomes" id="UP001652740">
    <property type="component" value="Unplaced"/>
</dbReference>
<proteinExistence type="predicted"/>
<dbReference type="KEGG" id="gmw:113523431"/>
<keyword evidence="8" id="KW-1185">Reference proteome</keyword>
<accession>A0A6J1X6J3</accession>
<keyword evidence="1" id="KW-0147">Chitin-binding</keyword>
<dbReference type="InterPro" id="IPR002557">
    <property type="entry name" value="Chitin-bd_dom"/>
</dbReference>
<evidence type="ECO:0000313" key="8">
    <source>
        <dbReference type="Proteomes" id="UP001652740"/>
    </source>
</evidence>
<sequence>MYFINIKLWLLIIFTAVLYIANGKLCTSNGKFVSNHNCTQYVVCNNVLEYTLPCPPGFIFNYHDMVCSNSTDYSCEPSYNCTKTGNFTNPSIEDDISYITCVQGIGEMIVAFSRTCPDGYAYDISEEQCKEKQYVTKCTTNGLFINSYNCDNFTICNNSVQRNISCPPGYIVDSDHMICSNNTSYRCEPNYRCTTTGNFTKSGNEDSYISCIQGTGDIIIAFSSKCPEKYVFNSVKNKCVSNFRNETTPKPNSACYTHSNFWLHCLLIFLFTIISVS</sequence>
<name>A0A6J1X6J3_GALME</name>
<organism evidence="8 9">
    <name type="scientific">Galleria mellonella</name>
    <name type="common">Greater wax moth</name>
    <dbReference type="NCBI Taxonomy" id="7137"/>
    <lineage>
        <taxon>Eukaryota</taxon>
        <taxon>Metazoa</taxon>
        <taxon>Ecdysozoa</taxon>
        <taxon>Arthropoda</taxon>
        <taxon>Hexapoda</taxon>
        <taxon>Insecta</taxon>
        <taxon>Pterygota</taxon>
        <taxon>Neoptera</taxon>
        <taxon>Endopterygota</taxon>
        <taxon>Lepidoptera</taxon>
        <taxon>Glossata</taxon>
        <taxon>Ditrysia</taxon>
        <taxon>Pyraloidea</taxon>
        <taxon>Pyralidae</taxon>
        <taxon>Galleriinae</taxon>
        <taxon>Galleria</taxon>
    </lineage>
</organism>
<feature type="domain" description="Chitin-binding type-2" evidence="7">
    <location>
        <begin position="23"/>
        <end position="77"/>
    </location>
</feature>
<feature type="chain" id="PRO_5046491914" evidence="6">
    <location>
        <begin position="24"/>
        <end position="277"/>
    </location>
</feature>
<feature type="signal peptide" evidence="6">
    <location>
        <begin position="1"/>
        <end position="23"/>
    </location>
</feature>
<reference evidence="9" key="1">
    <citation type="submission" date="2025-08" db="UniProtKB">
        <authorList>
            <consortium name="RefSeq"/>
        </authorList>
    </citation>
    <scope>IDENTIFICATION</scope>
    <source>
        <tissue evidence="9">Whole larvae</tissue>
    </source>
</reference>
<dbReference type="GO" id="GO:0005576">
    <property type="term" value="C:extracellular region"/>
    <property type="evidence" value="ECO:0007669"/>
    <property type="project" value="InterPro"/>
</dbReference>
<dbReference type="InParanoid" id="A0A6J1X6J3"/>
<keyword evidence="9" id="KW-0808">Transferase</keyword>
<evidence type="ECO:0000313" key="9">
    <source>
        <dbReference type="RefSeq" id="XP_026765211.2"/>
    </source>
</evidence>
<evidence type="ECO:0000256" key="6">
    <source>
        <dbReference type="SAM" id="SignalP"/>
    </source>
</evidence>
<keyword evidence="9" id="KW-0418">Kinase</keyword>
<dbReference type="InterPro" id="IPR036508">
    <property type="entry name" value="Chitin-bd_dom_sf"/>
</dbReference>
<keyword evidence="3" id="KW-0677">Repeat</keyword>
<evidence type="ECO:0000256" key="2">
    <source>
        <dbReference type="ARBA" id="ARBA00022729"/>
    </source>
</evidence>
<gene>
    <name evidence="9" type="primary">LOC113523431</name>
</gene>
<evidence type="ECO:0000256" key="4">
    <source>
        <dbReference type="ARBA" id="ARBA00023157"/>
    </source>
</evidence>
<dbReference type="GO" id="GO:0016301">
    <property type="term" value="F:kinase activity"/>
    <property type="evidence" value="ECO:0007669"/>
    <property type="project" value="UniProtKB-KW"/>
</dbReference>
<dbReference type="SUPFAM" id="SSF57625">
    <property type="entry name" value="Invertebrate chitin-binding proteins"/>
    <property type="match status" value="4"/>
</dbReference>
<keyword evidence="4" id="KW-1015">Disulfide bond</keyword>
<dbReference type="InterPro" id="IPR051940">
    <property type="entry name" value="Chitin_bind-dev_reg"/>
</dbReference>
<evidence type="ECO:0000256" key="5">
    <source>
        <dbReference type="ARBA" id="ARBA00023180"/>
    </source>
</evidence>
<dbReference type="SMART" id="SM00494">
    <property type="entry name" value="ChtBD2"/>
    <property type="match status" value="4"/>
</dbReference>
<evidence type="ECO:0000256" key="1">
    <source>
        <dbReference type="ARBA" id="ARBA00022669"/>
    </source>
</evidence>
<dbReference type="Pfam" id="PF01607">
    <property type="entry name" value="CBM_14"/>
    <property type="match status" value="2"/>
</dbReference>
<evidence type="ECO:0000256" key="3">
    <source>
        <dbReference type="ARBA" id="ARBA00022737"/>
    </source>
</evidence>
<keyword evidence="5" id="KW-0325">Glycoprotein</keyword>
<evidence type="ECO:0000259" key="7">
    <source>
        <dbReference type="PROSITE" id="PS50940"/>
    </source>
</evidence>
<dbReference type="PANTHER" id="PTHR23301:SF0">
    <property type="entry name" value="CHITIN-BINDING TYPE-2 DOMAIN-CONTAINING PROTEIN-RELATED"/>
    <property type="match status" value="1"/>
</dbReference>
<dbReference type="GO" id="GO:0008061">
    <property type="term" value="F:chitin binding"/>
    <property type="evidence" value="ECO:0007669"/>
    <property type="project" value="UniProtKB-KW"/>
</dbReference>
<dbReference type="PANTHER" id="PTHR23301">
    <property type="entry name" value="CHITIN BINDING PERITROPHIN-A"/>
    <property type="match status" value="1"/>
</dbReference>
<dbReference type="AlphaFoldDB" id="A0A6J1X6J3"/>